<dbReference type="AlphaFoldDB" id="M4S018"/>
<dbReference type="Proteomes" id="UP000011864">
    <property type="component" value="Chromosome"/>
</dbReference>
<evidence type="ECO:0000313" key="2">
    <source>
        <dbReference type="Proteomes" id="UP000011864"/>
    </source>
</evidence>
<reference evidence="1 2" key="1">
    <citation type="journal article" date="2013" name="Genome Announc.">
        <title>Complete Genome Sequence of Glaciecola psychrophila Strain 170T.</title>
        <authorList>
            <person name="Yin J."/>
            <person name="Chen J."/>
            <person name="Liu G."/>
            <person name="Yu Y."/>
            <person name="Song L."/>
            <person name="Wang X."/>
            <person name="Qu X."/>
        </authorList>
    </citation>
    <scope>NUCLEOTIDE SEQUENCE [LARGE SCALE GENOMIC DNA]</scope>
    <source>
        <strain evidence="1 2">170</strain>
    </source>
</reference>
<gene>
    <name evidence="1" type="ORF">C427_1933</name>
</gene>
<dbReference type="STRING" id="1129794.C427_1933"/>
<dbReference type="EMBL" id="CP003837">
    <property type="protein sequence ID" value="AGH44042.1"/>
    <property type="molecule type" value="Genomic_DNA"/>
</dbReference>
<protein>
    <submittedName>
        <fullName evidence="1">Uncharacterized protein</fullName>
    </submittedName>
</protein>
<organism evidence="1 2">
    <name type="scientific">Paraglaciecola psychrophila 170</name>
    <dbReference type="NCBI Taxonomy" id="1129794"/>
    <lineage>
        <taxon>Bacteria</taxon>
        <taxon>Pseudomonadati</taxon>
        <taxon>Pseudomonadota</taxon>
        <taxon>Gammaproteobacteria</taxon>
        <taxon>Alteromonadales</taxon>
        <taxon>Alteromonadaceae</taxon>
        <taxon>Paraglaciecola</taxon>
    </lineage>
</organism>
<evidence type="ECO:0000313" key="1">
    <source>
        <dbReference type="EMBL" id="AGH44042.1"/>
    </source>
</evidence>
<proteinExistence type="predicted"/>
<keyword evidence="2" id="KW-1185">Reference proteome</keyword>
<dbReference type="HOGENOM" id="CLU_3274045_0_0_6"/>
<name>M4S018_9ALTE</name>
<sequence length="41" mass="4778">MIYVGTYFCQLNSPAYAGIKIVWRQWRPSTAAIRGQRFKAK</sequence>
<dbReference type="PATRIC" id="fig|1129794.4.peg.1914"/>
<accession>M4S018</accession>
<dbReference type="KEGG" id="gps:C427_1933"/>